<dbReference type="InterPro" id="IPR035892">
    <property type="entry name" value="C2_domain_sf"/>
</dbReference>
<reference evidence="9" key="1">
    <citation type="submission" date="2020-07" db="EMBL/GenBank/DDBJ databases">
        <title>Genome sequence and genetic diversity analysis of an under-domesticated orphan crop, white fonio (Digitaria exilis).</title>
        <authorList>
            <person name="Bennetzen J.L."/>
            <person name="Chen S."/>
            <person name="Ma X."/>
            <person name="Wang X."/>
            <person name="Yssel A.E.J."/>
            <person name="Chaluvadi S.R."/>
            <person name="Johnson M."/>
            <person name="Gangashetty P."/>
            <person name="Hamidou F."/>
            <person name="Sanogo M.D."/>
            <person name="Zwaenepoel A."/>
            <person name="Wallace J."/>
            <person name="Van De Peer Y."/>
            <person name="Van Deynze A."/>
        </authorList>
    </citation>
    <scope>NUCLEOTIDE SEQUENCE</scope>
    <source>
        <tissue evidence="9">Leaves</tissue>
    </source>
</reference>
<feature type="region of interest" description="Disordered" evidence="6">
    <location>
        <begin position="143"/>
        <end position="167"/>
    </location>
</feature>
<evidence type="ECO:0000256" key="5">
    <source>
        <dbReference type="ARBA" id="ARBA00023136"/>
    </source>
</evidence>
<dbReference type="AlphaFoldDB" id="A0A835FJB1"/>
<dbReference type="PANTHER" id="PTHR31425:SF32">
    <property type="entry name" value="MULTIPLE C2 DOMAIN AND TRANSMEMBRANE REGION PROTEIN 9"/>
    <property type="match status" value="1"/>
</dbReference>
<dbReference type="Gene3D" id="2.60.40.150">
    <property type="entry name" value="C2 domain"/>
    <property type="match status" value="2"/>
</dbReference>
<evidence type="ECO:0000313" key="10">
    <source>
        <dbReference type="Proteomes" id="UP000636709"/>
    </source>
</evidence>
<evidence type="ECO:0000256" key="4">
    <source>
        <dbReference type="ARBA" id="ARBA00022989"/>
    </source>
</evidence>
<keyword evidence="3" id="KW-0677">Repeat</keyword>
<keyword evidence="4 7" id="KW-1133">Transmembrane helix</keyword>
<dbReference type="SMART" id="SM00239">
    <property type="entry name" value="C2"/>
    <property type="match status" value="3"/>
</dbReference>
<dbReference type="Proteomes" id="UP000636709">
    <property type="component" value="Unassembled WGS sequence"/>
</dbReference>
<dbReference type="SUPFAM" id="SSF49562">
    <property type="entry name" value="C2 domain (Calcium/lipid-binding domain, CaLB)"/>
    <property type="match status" value="2"/>
</dbReference>
<sequence length="985" mass="111637">MKENASWDQPIHLPIREQQGGGGDDHPSGGFSLEAAVYNYTRIEDKYTTVESLIGTAVVDQKYFDSHASKAGFFPHDLVKSSSSDHPDRTSLGPVVNGKLTLKVFYSDAYDKVLIGIEDDTRYRPTGRDGAVVYDFLFSSKDHRDEEDDKQPSISTEGFSWRPADDDVSPRKIKPSFERGKVVERMQFLFVQVVKARQLPDVDAYGRLDPFVEVKFGAYNNRFTKCLKGDDNPEWNNTFAFYLQDGKAPPSSGVHVLVKDGDEVRDELVGKLYFYLKDVPVRHPDDAQPEPTWHPLLDPAGGNGTVGEASLLLAIWIGSQADDAYRHAWESPYGPKVYENPRLWCLRVTIVEVQGIVAACDEDDEDEADGGARSASRSLRDELFCRVCLGAQVRKTRLASKTMQTTSSGSYEWKDMEDLVFIAAQPFFDSNLQVYVVAASSRSSLDTQEHQDQEEEEEVIGQLSIPLASIDKRDASAYDCDQQPPATHTAKWFDLKSPSPPRPQLPWDAASLDEAGVGGSVRRHMRIRLRSLLDGGYHIGHDPQGYMDDTRPAERQLWGPPIAQVHLGILRATGLQIIGTNDTSCCRDGIRKSAELNPYCVAKYGDKWVRTRTISNLSSDHVFNEEYTWDVYDIATVLNVGVFDHRPLNSAHREIGKVRIHLSCLETHRIYAHAYPLVTLTSSGVIKTGELHLAVKISSPSTKNMLRMYSRPTLPKMHYAQPLEDSSWTRDTTVNILALRLNRMEPPLRREVVAYLCNAESCNSNSWCLRRSKVNFYRFIATFSTLFRILRLFEGVIKWRNPLVTLLIHAIFVLGLWFHELVLPLVFMCVGLLGLWNYRFCPSRPVYFDLGLSGLDFVHPDELDEEFDTADRPSRKIDSLVRMRYDRLRSVAGRIQTVIGDVAVKLERIQSLLSWRDVRATAIFMHFLLVAAAVVYFVPCKILVALAGFYIMRHPRLRRRTNIMTSIPVNFLRRLPSKQDQIMVM</sequence>
<keyword evidence="2 7" id="KW-0812">Transmembrane</keyword>
<organism evidence="9 10">
    <name type="scientific">Digitaria exilis</name>
    <dbReference type="NCBI Taxonomy" id="1010633"/>
    <lineage>
        <taxon>Eukaryota</taxon>
        <taxon>Viridiplantae</taxon>
        <taxon>Streptophyta</taxon>
        <taxon>Embryophyta</taxon>
        <taxon>Tracheophyta</taxon>
        <taxon>Spermatophyta</taxon>
        <taxon>Magnoliopsida</taxon>
        <taxon>Liliopsida</taxon>
        <taxon>Poales</taxon>
        <taxon>Poaceae</taxon>
        <taxon>PACMAD clade</taxon>
        <taxon>Panicoideae</taxon>
        <taxon>Panicodae</taxon>
        <taxon>Paniceae</taxon>
        <taxon>Anthephorinae</taxon>
        <taxon>Digitaria</taxon>
    </lineage>
</organism>
<evidence type="ECO:0000256" key="7">
    <source>
        <dbReference type="SAM" id="Phobius"/>
    </source>
</evidence>
<evidence type="ECO:0000313" key="9">
    <source>
        <dbReference type="EMBL" id="KAF8762175.1"/>
    </source>
</evidence>
<name>A0A835FJB1_9POAL</name>
<dbReference type="InterPro" id="IPR000008">
    <property type="entry name" value="C2_dom"/>
</dbReference>
<feature type="domain" description="C2" evidence="8">
    <location>
        <begin position="169"/>
        <end position="294"/>
    </location>
</feature>
<dbReference type="Pfam" id="PF00168">
    <property type="entry name" value="C2"/>
    <property type="match status" value="2"/>
</dbReference>
<accession>A0A835FJB1</accession>
<feature type="transmembrane region" description="Helical" evidence="7">
    <location>
        <begin position="806"/>
        <end position="836"/>
    </location>
</feature>
<dbReference type="PROSITE" id="PS50004">
    <property type="entry name" value="C2"/>
    <property type="match status" value="2"/>
</dbReference>
<evidence type="ECO:0000256" key="6">
    <source>
        <dbReference type="SAM" id="MobiDB-lite"/>
    </source>
</evidence>
<comment type="subcellular location">
    <subcellularLocation>
        <location evidence="1">Membrane</location>
        <topology evidence="1">Multi-pass membrane protein</topology>
    </subcellularLocation>
</comment>
<dbReference type="EMBL" id="JACEFO010000662">
    <property type="protein sequence ID" value="KAF8762175.1"/>
    <property type="molecule type" value="Genomic_DNA"/>
</dbReference>
<dbReference type="InterPro" id="IPR013583">
    <property type="entry name" value="MCTP_C"/>
</dbReference>
<evidence type="ECO:0000256" key="3">
    <source>
        <dbReference type="ARBA" id="ARBA00022737"/>
    </source>
</evidence>
<comment type="caution">
    <text evidence="9">The sequence shown here is derived from an EMBL/GenBank/DDBJ whole genome shotgun (WGS) entry which is preliminary data.</text>
</comment>
<proteinExistence type="predicted"/>
<evidence type="ECO:0000259" key="8">
    <source>
        <dbReference type="PROSITE" id="PS50004"/>
    </source>
</evidence>
<protein>
    <recommendedName>
        <fullName evidence="8">C2 domain-containing protein</fullName>
    </recommendedName>
</protein>
<evidence type="ECO:0000256" key="2">
    <source>
        <dbReference type="ARBA" id="ARBA00022692"/>
    </source>
</evidence>
<dbReference type="GO" id="GO:0016020">
    <property type="term" value="C:membrane"/>
    <property type="evidence" value="ECO:0007669"/>
    <property type="project" value="UniProtKB-SubCell"/>
</dbReference>
<gene>
    <name evidence="9" type="ORF">HU200_009722</name>
</gene>
<feature type="region of interest" description="Disordered" evidence="6">
    <location>
        <begin position="1"/>
        <end position="28"/>
    </location>
</feature>
<dbReference type="Pfam" id="PF08372">
    <property type="entry name" value="PRT_C"/>
    <property type="match status" value="1"/>
</dbReference>
<dbReference type="PANTHER" id="PTHR31425">
    <property type="entry name" value="PHOSPHORIBOSYLANTHRANILATE TRANSFERASE ISOFORM 1"/>
    <property type="match status" value="1"/>
</dbReference>
<dbReference type="InterPro" id="IPR047259">
    <property type="entry name" value="QUIRKY-like"/>
</dbReference>
<feature type="transmembrane region" description="Helical" evidence="7">
    <location>
        <begin position="923"/>
        <end position="951"/>
    </location>
</feature>
<evidence type="ECO:0000256" key="1">
    <source>
        <dbReference type="ARBA" id="ARBA00004141"/>
    </source>
</evidence>
<keyword evidence="10" id="KW-1185">Reference proteome</keyword>
<dbReference type="OrthoDB" id="5973539at2759"/>
<feature type="domain" description="C2" evidence="8">
    <location>
        <begin position="546"/>
        <end position="675"/>
    </location>
</feature>
<keyword evidence="5 7" id="KW-0472">Membrane</keyword>